<organism evidence="6 7">
    <name type="scientific">Acorus gramineus</name>
    <name type="common">Dwarf sweet flag</name>
    <dbReference type="NCBI Taxonomy" id="55184"/>
    <lineage>
        <taxon>Eukaryota</taxon>
        <taxon>Viridiplantae</taxon>
        <taxon>Streptophyta</taxon>
        <taxon>Embryophyta</taxon>
        <taxon>Tracheophyta</taxon>
        <taxon>Spermatophyta</taxon>
        <taxon>Magnoliopsida</taxon>
        <taxon>Liliopsida</taxon>
        <taxon>Acoraceae</taxon>
        <taxon>Acorus</taxon>
    </lineage>
</organism>
<evidence type="ECO:0000313" key="6">
    <source>
        <dbReference type="EMBL" id="KAK1263487.1"/>
    </source>
</evidence>
<dbReference type="AlphaFoldDB" id="A0AAV9AH17"/>
<dbReference type="PANTHER" id="PTHR31673:SF30">
    <property type="entry name" value="COBRA-LIKE PROTEIN 6"/>
    <property type="match status" value="1"/>
</dbReference>
<evidence type="ECO:0000256" key="1">
    <source>
        <dbReference type="ARBA" id="ARBA00005507"/>
    </source>
</evidence>
<evidence type="ECO:0000256" key="4">
    <source>
        <dbReference type="PIRNR" id="PIRNR038122"/>
    </source>
</evidence>
<protein>
    <recommendedName>
        <fullName evidence="4">COBRA-like protein</fullName>
    </recommendedName>
</protein>
<dbReference type="Pfam" id="PF04833">
    <property type="entry name" value="COBRA"/>
    <property type="match status" value="1"/>
</dbReference>
<dbReference type="GO" id="GO:0010215">
    <property type="term" value="P:cellulose microfibril organization"/>
    <property type="evidence" value="ECO:0007669"/>
    <property type="project" value="InterPro"/>
</dbReference>
<dbReference type="GO" id="GO:0052324">
    <property type="term" value="P:plant-type cell wall cellulose biosynthetic process"/>
    <property type="evidence" value="ECO:0007669"/>
    <property type="project" value="TreeGrafter"/>
</dbReference>
<feature type="domain" description="COBRA C-terminal" evidence="5">
    <location>
        <begin position="178"/>
        <end position="369"/>
    </location>
</feature>
<comment type="similarity">
    <text evidence="1 4">Belongs to the COBRA family.</text>
</comment>
<gene>
    <name evidence="6" type="ORF">QJS04_geneDACA018645</name>
</gene>
<name>A0AAV9AH17_ACOGR</name>
<reference evidence="6" key="1">
    <citation type="journal article" date="2023" name="Nat. Commun.">
        <title>Diploid and tetraploid genomes of Acorus and the evolution of monocots.</title>
        <authorList>
            <person name="Ma L."/>
            <person name="Liu K.W."/>
            <person name="Li Z."/>
            <person name="Hsiao Y.Y."/>
            <person name="Qi Y."/>
            <person name="Fu T."/>
            <person name="Tang G.D."/>
            <person name="Zhang D."/>
            <person name="Sun W.H."/>
            <person name="Liu D.K."/>
            <person name="Li Y."/>
            <person name="Chen G.Z."/>
            <person name="Liu X.D."/>
            <person name="Liao X.Y."/>
            <person name="Jiang Y.T."/>
            <person name="Yu X."/>
            <person name="Hao Y."/>
            <person name="Huang J."/>
            <person name="Zhao X.W."/>
            <person name="Ke S."/>
            <person name="Chen Y.Y."/>
            <person name="Wu W.L."/>
            <person name="Hsu J.L."/>
            <person name="Lin Y.F."/>
            <person name="Huang M.D."/>
            <person name="Li C.Y."/>
            <person name="Huang L."/>
            <person name="Wang Z.W."/>
            <person name="Zhao X."/>
            <person name="Zhong W.Y."/>
            <person name="Peng D.H."/>
            <person name="Ahmad S."/>
            <person name="Lan S."/>
            <person name="Zhang J.S."/>
            <person name="Tsai W.C."/>
            <person name="Van de Peer Y."/>
            <person name="Liu Z.J."/>
        </authorList>
    </citation>
    <scope>NUCLEOTIDE SEQUENCE</scope>
    <source>
        <strain evidence="6">SCP</strain>
    </source>
</reference>
<proteinExistence type="inferred from homology"/>
<keyword evidence="3" id="KW-0325">Glycoprotein</keyword>
<dbReference type="EMBL" id="JAUJYN010000009">
    <property type="protein sequence ID" value="KAK1263487.1"/>
    <property type="molecule type" value="Genomic_DNA"/>
</dbReference>
<dbReference type="PIRSF" id="PIRSF038122">
    <property type="entry name" value="COBRA"/>
    <property type="match status" value="1"/>
</dbReference>
<keyword evidence="2" id="KW-0732">Signal</keyword>
<dbReference type="InterPro" id="IPR006918">
    <property type="entry name" value="COBRA_pln"/>
</dbReference>
<reference evidence="6" key="2">
    <citation type="submission" date="2023-06" db="EMBL/GenBank/DDBJ databases">
        <authorList>
            <person name="Ma L."/>
            <person name="Liu K.-W."/>
            <person name="Li Z."/>
            <person name="Hsiao Y.-Y."/>
            <person name="Qi Y."/>
            <person name="Fu T."/>
            <person name="Tang G."/>
            <person name="Zhang D."/>
            <person name="Sun W.-H."/>
            <person name="Liu D.-K."/>
            <person name="Li Y."/>
            <person name="Chen G.-Z."/>
            <person name="Liu X.-D."/>
            <person name="Liao X.-Y."/>
            <person name="Jiang Y.-T."/>
            <person name="Yu X."/>
            <person name="Hao Y."/>
            <person name="Huang J."/>
            <person name="Zhao X.-W."/>
            <person name="Ke S."/>
            <person name="Chen Y.-Y."/>
            <person name="Wu W.-L."/>
            <person name="Hsu J.-L."/>
            <person name="Lin Y.-F."/>
            <person name="Huang M.-D."/>
            <person name="Li C.-Y."/>
            <person name="Huang L."/>
            <person name="Wang Z.-W."/>
            <person name="Zhao X."/>
            <person name="Zhong W.-Y."/>
            <person name="Peng D.-H."/>
            <person name="Ahmad S."/>
            <person name="Lan S."/>
            <person name="Zhang J.-S."/>
            <person name="Tsai W.-C."/>
            <person name="Van De Peer Y."/>
            <person name="Liu Z.-J."/>
        </authorList>
    </citation>
    <scope>NUCLEOTIDE SEQUENCE</scope>
    <source>
        <strain evidence="6">SCP</strain>
        <tissue evidence="6">Leaves</tissue>
    </source>
</reference>
<accession>A0AAV9AH17</accession>
<dbReference type="PANTHER" id="PTHR31673">
    <property type="entry name" value="PROTEIN COBRA"/>
    <property type="match status" value="1"/>
</dbReference>
<dbReference type="InterPro" id="IPR056900">
    <property type="entry name" value="COB_C"/>
</dbReference>
<evidence type="ECO:0000256" key="3">
    <source>
        <dbReference type="ARBA" id="ARBA00023180"/>
    </source>
</evidence>
<dbReference type="Proteomes" id="UP001179952">
    <property type="component" value="Unassembled WGS sequence"/>
</dbReference>
<evidence type="ECO:0000256" key="2">
    <source>
        <dbReference type="ARBA" id="ARBA00022729"/>
    </source>
</evidence>
<evidence type="ECO:0000313" key="7">
    <source>
        <dbReference type="Proteomes" id="UP001179952"/>
    </source>
</evidence>
<dbReference type="Pfam" id="PF25079">
    <property type="entry name" value="COB_C"/>
    <property type="match status" value="1"/>
</dbReference>
<sequence>MVSIFNHQAYRVVQSPPGWRLSWTWKGKEVIWAMTGAEATHQGDCSRIKSQPLPHSCAHRPVIIDLLPGAPYNMQTSNCCKAGVLTTFNQDPTMSVASFHLAVGNAVIGDDSGDDGGAFVDMPDDYMLGLPGYSCGGAGKVGSTKFPQKDGRRWTQALLTYTIKCTYSQYRASLTPVCCVSLSSFYNDTIVPCPLCSCACESDPSISKRCLGSDEQPSYLRMPNEEDRMKSPIVKCTSHMCPIKVHWHLKQSYRGYWRVKITIMNFNVFRNYSDWTLVVQHPDLTNITKLFSFKSAALAAYRGNGDTVMFWGVRYYNDMLLQYGENGNVQTEMVLPKGEDFTFRGGYGFPRSIMFNGDECVMPPPDEYPQLPRHSSASSLIALYQLFSGVVLYGLVCIV</sequence>
<keyword evidence="7" id="KW-1185">Reference proteome</keyword>
<evidence type="ECO:0000259" key="5">
    <source>
        <dbReference type="Pfam" id="PF25079"/>
    </source>
</evidence>
<comment type="caution">
    <text evidence="6">The sequence shown here is derived from an EMBL/GenBank/DDBJ whole genome shotgun (WGS) entry which is preliminary data.</text>
</comment>
<dbReference type="GO" id="GO:0005886">
    <property type="term" value="C:plasma membrane"/>
    <property type="evidence" value="ECO:0007669"/>
    <property type="project" value="TreeGrafter"/>
</dbReference>